<dbReference type="PROSITE" id="PS51186">
    <property type="entry name" value="GNAT"/>
    <property type="match status" value="1"/>
</dbReference>
<dbReference type="EMBL" id="RJTM01000116">
    <property type="protein sequence ID" value="RNL82280.1"/>
    <property type="molecule type" value="Genomic_DNA"/>
</dbReference>
<feature type="transmembrane region" description="Helical" evidence="5">
    <location>
        <begin position="249"/>
        <end position="266"/>
    </location>
</feature>
<evidence type="ECO:0000256" key="1">
    <source>
        <dbReference type="ARBA" id="ARBA00004141"/>
    </source>
</evidence>
<gene>
    <name evidence="7" type="ORF">ED312_17545</name>
</gene>
<dbReference type="CDD" id="cd04301">
    <property type="entry name" value="NAT_SF"/>
    <property type="match status" value="1"/>
</dbReference>
<dbReference type="GO" id="GO:0016020">
    <property type="term" value="C:membrane"/>
    <property type="evidence" value="ECO:0007669"/>
    <property type="project" value="UniProtKB-SubCell"/>
</dbReference>
<keyword evidence="3 5" id="KW-1133">Transmembrane helix</keyword>
<feature type="transmembrane region" description="Helical" evidence="5">
    <location>
        <begin position="37"/>
        <end position="57"/>
    </location>
</feature>
<feature type="transmembrane region" description="Helical" evidence="5">
    <location>
        <begin position="272"/>
        <end position="292"/>
    </location>
</feature>
<dbReference type="Pfam" id="PF00892">
    <property type="entry name" value="EamA"/>
    <property type="match status" value="2"/>
</dbReference>
<reference evidence="7 8" key="1">
    <citation type="submission" date="2018-10" db="EMBL/GenBank/DDBJ databases">
        <title>Sinomicrobium pectinilyticum sp. nov., a pectinase-producing bacterium isolated from alkaline and saline soil, and emended description of the genus Sinomicrobium.</title>
        <authorList>
            <person name="Cheng B."/>
            <person name="Li C."/>
            <person name="Lai Q."/>
            <person name="Du M."/>
            <person name="Shao Z."/>
            <person name="Xu P."/>
            <person name="Yang C."/>
        </authorList>
    </citation>
    <scope>NUCLEOTIDE SEQUENCE [LARGE SCALE GENOMIC DNA]</scope>
    <source>
        <strain evidence="7 8">5DNS001</strain>
    </source>
</reference>
<dbReference type="GO" id="GO:0016747">
    <property type="term" value="F:acyltransferase activity, transferring groups other than amino-acyl groups"/>
    <property type="evidence" value="ECO:0007669"/>
    <property type="project" value="InterPro"/>
</dbReference>
<evidence type="ECO:0000313" key="7">
    <source>
        <dbReference type="EMBL" id="RNL82280.1"/>
    </source>
</evidence>
<organism evidence="7 8">
    <name type="scientific">Sinomicrobium pectinilyticum</name>
    <dbReference type="NCBI Taxonomy" id="1084421"/>
    <lineage>
        <taxon>Bacteria</taxon>
        <taxon>Pseudomonadati</taxon>
        <taxon>Bacteroidota</taxon>
        <taxon>Flavobacteriia</taxon>
        <taxon>Flavobacteriales</taxon>
        <taxon>Flavobacteriaceae</taxon>
        <taxon>Sinomicrobium</taxon>
    </lineage>
</organism>
<protein>
    <submittedName>
        <fullName evidence="7">GNAT family N-acetyltransferase</fullName>
    </submittedName>
</protein>
<feature type="transmembrane region" description="Helical" evidence="5">
    <location>
        <begin position="217"/>
        <end position="237"/>
    </location>
</feature>
<keyword evidence="8" id="KW-1185">Reference proteome</keyword>
<dbReference type="SUPFAM" id="SSF103481">
    <property type="entry name" value="Multidrug resistance efflux transporter EmrE"/>
    <property type="match status" value="2"/>
</dbReference>
<comment type="subcellular location">
    <subcellularLocation>
        <location evidence="1">Membrane</location>
        <topology evidence="1">Multi-pass membrane protein</topology>
    </subcellularLocation>
</comment>
<keyword evidence="7" id="KW-0808">Transferase</keyword>
<evidence type="ECO:0000256" key="2">
    <source>
        <dbReference type="ARBA" id="ARBA00022692"/>
    </source>
</evidence>
<dbReference type="InterPro" id="IPR037185">
    <property type="entry name" value="EmrE-like"/>
</dbReference>
<comment type="caution">
    <text evidence="7">The sequence shown here is derived from an EMBL/GenBank/DDBJ whole genome shotgun (WGS) entry which is preliminary data.</text>
</comment>
<feature type="transmembrane region" description="Helical" evidence="5">
    <location>
        <begin position="119"/>
        <end position="139"/>
    </location>
</feature>
<feature type="transmembrane region" description="Helical" evidence="5">
    <location>
        <begin position="93"/>
        <end position="112"/>
    </location>
</feature>
<accession>A0A3N0E393</accession>
<dbReference type="SUPFAM" id="SSF55729">
    <property type="entry name" value="Acyl-CoA N-acyltransferases (Nat)"/>
    <property type="match status" value="1"/>
</dbReference>
<sequence length="467" mass="52460">MKTRAYIALTLICVLWGTTYFAIKIGVDHFPPFAFMGIRHTVAGILLAVFLLVFRVGKDSFTWKNIRPQLIPGLLMIGLGNGLLGWVEKYVPTGLIAILFALVPVYVVVYNLASGKREVPNKAVIAGIFTGLAGVLLIFRDSLSQMTDRSYASGLAVAFCCTLFWASGSIISKNNRSATGPFFNTAIQLLSGGIFLLAVSLVTESRTQQPTLTSEVIWAMAYLIVFGSLIGFMAYVYAVEHLPLEQVTVHTYVNPLVAILLGWAFLGETVTGNILLATLLILWSVYMVNRALRKRKFRILKTNIKDIPAVLELYREGIALQKSRGKVHWPDFTAEYVREEINNGCHYKIMYGRRLAAVFSIVYNEPVIWEDSPGEKAVYLHRMAVHSRFRGNGLFGLVKDWMLEEARSRKVTAIRLDTWSESKGLTAYYQKAGFCLVGIRKIPETTELQDHYRNTELALFEMKLPRH</sequence>
<dbReference type="AlphaFoldDB" id="A0A3N0E393"/>
<proteinExistence type="predicted"/>
<dbReference type="OrthoDB" id="9812547at2"/>
<dbReference type="InterPro" id="IPR016181">
    <property type="entry name" value="Acyl_CoA_acyltransferase"/>
</dbReference>
<name>A0A3N0E393_SINP1</name>
<dbReference type="InterPro" id="IPR050638">
    <property type="entry name" value="AA-Vitamin_Transporters"/>
</dbReference>
<dbReference type="InterPro" id="IPR000620">
    <property type="entry name" value="EamA_dom"/>
</dbReference>
<evidence type="ECO:0000256" key="3">
    <source>
        <dbReference type="ARBA" id="ARBA00022989"/>
    </source>
</evidence>
<feature type="domain" description="N-acetyltransferase" evidence="6">
    <location>
        <begin position="295"/>
        <end position="467"/>
    </location>
</feature>
<evidence type="ECO:0000256" key="5">
    <source>
        <dbReference type="SAM" id="Phobius"/>
    </source>
</evidence>
<dbReference type="PANTHER" id="PTHR32322:SF14">
    <property type="entry name" value="PROTEIN PAGO"/>
    <property type="match status" value="1"/>
</dbReference>
<keyword evidence="2 5" id="KW-0812">Transmembrane</keyword>
<evidence type="ECO:0000313" key="8">
    <source>
        <dbReference type="Proteomes" id="UP000267469"/>
    </source>
</evidence>
<dbReference type="Gene3D" id="3.40.630.30">
    <property type="match status" value="1"/>
</dbReference>
<dbReference type="Pfam" id="PF00583">
    <property type="entry name" value="Acetyltransf_1"/>
    <property type="match status" value="1"/>
</dbReference>
<dbReference type="Proteomes" id="UP000267469">
    <property type="component" value="Unassembled WGS sequence"/>
</dbReference>
<dbReference type="InterPro" id="IPR000182">
    <property type="entry name" value="GNAT_dom"/>
</dbReference>
<feature type="transmembrane region" description="Helical" evidence="5">
    <location>
        <begin position="182"/>
        <end position="202"/>
    </location>
</feature>
<feature type="transmembrane region" description="Helical" evidence="5">
    <location>
        <begin position="151"/>
        <end position="170"/>
    </location>
</feature>
<dbReference type="PANTHER" id="PTHR32322">
    <property type="entry name" value="INNER MEMBRANE TRANSPORTER"/>
    <property type="match status" value="1"/>
</dbReference>
<keyword evidence="4 5" id="KW-0472">Membrane</keyword>
<dbReference type="RefSeq" id="WP_123217329.1">
    <property type="nucleotide sequence ID" value="NZ_RJTM01000116.1"/>
</dbReference>
<evidence type="ECO:0000256" key="4">
    <source>
        <dbReference type="ARBA" id="ARBA00023136"/>
    </source>
</evidence>
<feature type="transmembrane region" description="Helical" evidence="5">
    <location>
        <begin position="69"/>
        <end position="87"/>
    </location>
</feature>
<evidence type="ECO:0000259" key="6">
    <source>
        <dbReference type="PROSITE" id="PS51186"/>
    </source>
</evidence>